<comment type="caution">
    <text evidence="11">The sequence shown here is derived from an EMBL/GenBank/DDBJ whole genome shotgun (WGS) entry which is preliminary data.</text>
</comment>
<dbReference type="PRINTS" id="PR00807">
    <property type="entry name" value="AMBALLERGEN"/>
</dbReference>
<sequence length="433" mass="48257">MVVARRLLSISVTLIIILTLLVNVIAIKETEESKHESSRNTSMVDHEWHGHAVKDPKEIAAMVDMSIRNSTERRRLGYFSCANGNPIDDCWRCDPKWHRRRKRLASCAIGFGRNAIGGRDGRFYTVTDPSDHDPVKPKPGTLRYAVVQDRPLWIVFKRDMVITLNQELIMNSFKTIDGRGANVHIAGGACITIQYVTNIIVHGINIHDCKRTGNAMVRSSETHYGWRTMADGDGISIFGSSHIWIDHNSLSNCADGLIDAIMGSTAITISNNYLTDHNEVILLGHTDSYTRDKMMQVTIAYNHFGEGLIQRMPRCRHGYFHVVNNDYTHWEMYAIGGSANPTINSQGNRFLAPGNRFANEVTKRVGAGEGEWNHWNWRSQGDLMLNGAYFTSSGAETSASYGRASSLAAKSSSLVGMLTYSSGALRCRIGTRC</sequence>
<dbReference type="SUPFAM" id="SSF51126">
    <property type="entry name" value="Pectin lyase-like"/>
    <property type="match status" value="1"/>
</dbReference>
<dbReference type="InterPro" id="IPR002022">
    <property type="entry name" value="Pec_lyase"/>
</dbReference>
<keyword evidence="8 9" id="KW-0456">Lyase</keyword>
<gene>
    <name evidence="11" type="ORF">MERR_LOCUS11191</name>
</gene>
<dbReference type="Gene3D" id="2.160.20.10">
    <property type="entry name" value="Single-stranded right-handed beta-helix, Pectin lyase-like"/>
    <property type="match status" value="1"/>
</dbReference>
<feature type="domain" description="Pectate lyase" evidence="10">
    <location>
        <begin position="159"/>
        <end position="356"/>
    </location>
</feature>
<dbReference type="FunFam" id="2.160.20.10:FF:000009">
    <property type="entry name" value="Pectate lyase"/>
    <property type="match status" value="1"/>
</dbReference>
<keyword evidence="5 9" id="KW-0479">Metal-binding</keyword>
<evidence type="ECO:0000256" key="9">
    <source>
        <dbReference type="RuleBase" id="RU361123"/>
    </source>
</evidence>
<dbReference type="InterPro" id="IPR045032">
    <property type="entry name" value="PEL"/>
</dbReference>
<feature type="chain" id="PRO_5025716675" description="Pectate lyase" evidence="9">
    <location>
        <begin position="27"/>
        <end position="433"/>
    </location>
</feature>
<reference evidence="11" key="1">
    <citation type="submission" date="2020-01" db="EMBL/GenBank/DDBJ databases">
        <authorList>
            <person name="Mishra B."/>
        </authorList>
    </citation>
    <scope>NUCLEOTIDE SEQUENCE [LARGE SCALE GENOMIC DNA]</scope>
</reference>
<dbReference type="AlphaFoldDB" id="A0A6D2IG26"/>
<keyword evidence="12" id="KW-1185">Reference proteome</keyword>
<dbReference type="EC" id="4.2.2.2" evidence="4 9"/>
<evidence type="ECO:0000259" key="10">
    <source>
        <dbReference type="SMART" id="SM00656"/>
    </source>
</evidence>
<comment type="pathway">
    <text evidence="2 9">Glycan metabolism; pectin degradation; 2-dehydro-3-deoxy-D-gluconate from pectin: step 2/5.</text>
</comment>
<evidence type="ECO:0000256" key="2">
    <source>
        <dbReference type="ARBA" id="ARBA00005220"/>
    </source>
</evidence>
<evidence type="ECO:0000256" key="3">
    <source>
        <dbReference type="ARBA" id="ARBA00010980"/>
    </source>
</evidence>
<dbReference type="EMBL" id="CACVBM020000843">
    <property type="protein sequence ID" value="CAA7023956.1"/>
    <property type="molecule type" value="Genomic_DNA"/>
</dbReference>
<keyword evidence="6 9" id="KW-0732">Signal</keyword>
<dbReference type="PANTHER" id="PTHR31683:SF96">
    <property type="entry name" value="PECTATE LYASE 14-RELATED"/>
    <property type="match status" value="1"/>
</dbReference>
<evidence type="ECO:0000313" key="12">
    <source>
        <dbReference type="Proteomes" id="UP000467841"/>
    </source>
</evidence>
<evidence type="ECO:0000256" key="6">
    <source>
        <dbReference type="ARBA" id="ARBA00022729"/>
    </source>
</evidence>
<comment type="similarity">
    <text evidence="3 9">Belongs to the polysaccharide lyase 1 family.</text>
</comment>
<evidence type="ECO:0000256" key="1">
    <source>
        <dbReference type="ARBA" id="ARBA00000695"/>
    </source>
</evidence>
<dbReference type="Proteomes" id="UP000467841">
    <property type="component" value="Unassembled WGS sequence"/>
</dbReference>
<evidence type="ECO:0000256" key="8">
    <source>
        <dbReference type="ARBA" id="ARBA00023239"/>
    </source>
</evidence>
<dbReference type="GO" id="GO:0045490">
    <property type="term" value="P:pectin catabolic process"/>
    <property type="evidence" value="ECO:0007669"/>
    <property type="project" value="UniProtKB-UniPathway"/>
</dbReference>
<keyword evidence="7 9" id="KW-0106">Calcium</keyword>
<protein>
    <recommendedName>
        <fullName evidence="4 9">Pectate lyase</fullName>
        <ecNumber evidence="4 9">4.2.2.2</ecNumber>
    </recommendedName>
</protein>
<dbReference type="InterPro" id="IPR012334">
    <property type="entry name" value="Pectin_lyas_fold"/>
</dbReference>
<dbReference type="Pfam" id="PF00544">
    <property type="entry name" value="Pectate_lyase_4"/>
    <property type="match status" value="1"/>
</dbReference>
<dbReference type="UniPathway" id="UPA00545">
    <property type="reaction ID" value="UER00824"/>
</dbReference>
<comment type="catalytic activity">
    <reaction evidence="1 9">
        <text>Eliminative cleavage of (1-&gt;4)-alpha-D-galacturonan to give oligosaccharides with 4-deoxy-alpha-D-galact-4-enuronosyl groups at their non-reducing ends.</text>
        <dbReference type="EC" id="4.2.2.2"/>
    </reaction>
</comment>
<evidence type="ECO:0000256" key="5">
    <source>
        <dbReference type="ARBA" id="ARBA00022723"/>
    </source>
</evidence>
<dbReference type="PANTHER" id="PTHR31683">
    <property type="entry name" value="PECTATE LYASE 18-RELATED"/>
    <property type="match status" value="1"/>
</dbReference>
<feature type="signal peptide" evidence="9">
    <location>
        <begin position="1"/>
        <end position="26"/>
    </location>
</feature>
<comment type="cofactor">
    <cofactor evidence="9">
        <name>Ca(2+)</name>
        <dbReference type="ChEBI" id="CHEBI:29108"/>
    </cofactor>
    <text evidence="9">Binds 1 Ca(2+) ion. Required for its activity.</text>
</comment>
<accession>A0A6D2IG26</accession>
<evidence type="ECO:0000256" key="7">
    <source>
        <dbReference type="ARBA" id="ARBA00022837"/>
    </source>
</evidence>
<dbReference type="SMART" id="SM00656">
    <property type="entry name" value="Amb_all"/>
    <property type="match status" value="1"/>
</dbReference>
<dbReference type="GO" id="GO:0030570">
    <property type="term" value="F:pectate lyase activity"/>
    <property type="evidence" value="ECO:0007669"/>
    <property type="project" value="UniProtKB-EC"/>
</dbReference>
<dbReference type="InterPro" id="IPR011050">
    <property type="entry name" value="Pectin_lyase_fold/virulence"/>
</dbReference>
<proteinExistence type="inferred from homology"/>
<dbReference type="InterPro" id="IPR018082">
    <property type="entry name" value="AmbAllergen"/>
</dbReference>
<organism evidence="11 12">
    <name type="scientific">Microthlaspi erraticum</name>
    <dbReference type="NCBI Taxonomy" id="1685480"/>
    <lineage>
        <taxon>Eukaryota</taxon>
        <taxon>Viridiplantae</taxon>
        <taxon>Streptophyta</taxon>
        <taxon>Embryophyta</taxon>
        <taxon>Tracheophyta</taxon>
        <taxon>Spermatophyta</taxon>
        <taxon>Magnoliopsida</taxon>
        <taxon>eudicotyledons</taxon>
        <taxon>Gunneridae</taxon>
        <taxon>Pentapetalae</taxon>
        <taxon>rosids</taxon>
        <taxon>malvids</taxon>
        <taxon>Brassicales</taxon>
        <taxon>Brassicaceae</taxon>
        <taxon>Coluteocarpeae</taxon>
        <taxon>Microthlaspi</taxon>
    </lineage>
</organism>
<dbReference type="OrthoDB" id="1637350at2759"/>
<evidence type="ECO:0000313" key="11">
    <source>
        <dbReference type="EMBL" id="CAA7023956.1"/>
    </source>
</evidence>
<name>A0A6D2IG26_9BRAS</name>
<evidence type="ECO:0000256" key="4">
    <source>
        <dbReference type="ARBA" id="ARBA00012272"/>
    </source>
</evidence>
<dbReference type="GO" id="GO:0046872">
    <property type="term" value="F:metal ion binding"/>
    <property type="evidence" value="ECO:0007669"/>
    <property type="project" value="UniProtKB-KW"/>
</dbReference>